<dbReference type="Proteomes" id="UP001139516">
    <property type="component" value="Unassembled WGS sequence"/>
</dbReference>
<evidence type="ECO:0000259" key="5">
    <source>
        <dbReference type="Pfam" id="PF13458"/>
    </source>
</evidence>
<dbReference type="RefSeq" id="WP_248665332.1">
    <property type="nucleotide sequence ID" value="NZ_JALPRX010000007.1"/>
</dbReference>
<dbReference type="InterPro" id="IPR028082">
    <property type="entry name" value="Peripla_BP_I"/>
</dbReference>
<dbReference type="InterPro" id="IPR028081">
    <property type="entry name" value="Leu-bd"/>
</dbReference>
<evidence type="ECO:0000313" key="6">
    <source>
        <dbReference type="EMBL" id="MCK8783206.1"/>
    </source>
</evidence>
<evidence type="ECO:0000256" key="4">
    <source>
        <dbReference type="SAM" id="SignalP"/>
    </source>
</evidence>
<dbReference type="AlphaFoldDB" id="A0A9X2BTH1"/>
<keyword evidence="3" id="KW-0813">Transport</keyword>
<evidence type="ECO:0000256" key="1">
    <source>
        <dbReference type="ARBA" id="ARBA00010062"/>
    </source>
</evidence>
<evidence type="ECO:0000256" key="2">
    <source>
        <dbReference type="ARBA" id="ARBA00022729"/>
    </source>
</evidence>
<gene>
    <name evidence="6" type="ORF">M0638_02280</name>
</gene>
<organism evidence="6 7">
    <name type="scientific">Roseomonas acroporae</name>
    <dbReference type="NCBI Taxonomy" id="2937791"/>
    <lineage>
        <taxon>Bacteria</taxon>
        <taxon>Pseudomonadati</taxon>
        <taxon>Pseudomonadota</taxon>
        <taxon>Alphaproteobacteria</taxon>
        <taxon>Acetobacterales</taxon>
        <taxon>Roseomonadaceae</taxon>
        <taxon>Roseomonas</taxon>
    </lineage>
</organism>
<dbReference type="SUPFAM" id="SSF53822">
    <property type="entry name" value="Periplasmic binding protein-like I"/>
    <property type="match status" value="1"/>
</dbReference>
<reference evidence="6" key="1">
    <citation type="submission" date="2022-04" db="EMBL/GenBank/DDBJ databases">
        <title>Roseomonas acroporae sp. nov., isolated from coral Acropora digitifera.</title>
        <authorList>
            <person name="Sun H."/>
        </authorList>
    </citation>
    <scope>NUCLEOTIDE SEQUENCE</scope>
    <source>
        <strain evidence="6">NAR14</strain>
    </source>
</reference>
<evidence type="ECO:0000256" key="3">
    <source>
        <dbReference type="ARBA" id="ARBA00022970"/>
    </source>
</evidence>
<dbReference type="GO" id="GO:0006865">
    <property type="term" value="P:amino acid transport"/>
    <property type="evidence" value="ECO:0007669"/>
    <property type="project" value="UniProtKB-KW"/>
</dbReference>
<name>A0A9X2BTH1_9PROT</name>
<feature type="chain" id="PRO_5040883333" evidence="4">
    <location>
        <begin position="29"/>
        <end position="377"/>
    </location>
</feature>
<comment type="caution">
    <text evidence="6">The sequence shown here is derived from an EMBL/GenBank/DDBJ whole genome shotgun (WGS) entry which is preliminary data.</text>
</comment>
<proteinExistence type="inferred from homology"/>
<protein>
    <submittedName>
        <fullName evidence="6">ABC transporter substrate-binding protein</fullName>
    </submittedName>
</protein>
<dbReference type="Pfam" id="PF13458">
    <property type="entry name" value="Peripla_BP_6"/>
    <property type="match status" value="1"/>
</dbReference>
<feature type="domain" description="Leucine-binding protein" evidence="5">
    <location>
        <begin position="35"/>
        <end position="365"/>
    </location>
</feature>
<keyword evidence="2 4" id="KW-0732">Signal</keyword>
<dbReference type="InterPro" id="IPR006311">
    <property type="entry name" value="TAT_signal"/>
</dbReference>
<dbReference type="PANTHER" id="PTHR30483">
    <property type="entry name" value="LEUCINE-SPECIFIC-BINDING PROTEIN"/>
    <property type="match status" value="1"/>
</dbReference>
<accession>A0A9X2BTH1</accession>
<dbReference type="PROSITE" id="PS51318">
    <property type="entry name" value="TAT"/>
    <property type="match status" value="1"/>
</dbReference>
<feature type="signal peptide" evidence="4">
    <location>
        <begin position="1"/>
        <end position="28"/>
    </location>
</feature>
<evidence type="ECO:0000313" key="7">
    <source>
        <dbReference type="Proteomes" id="UP001139516"/>
    </source>
</evidence>
<keyword evidence="3" id="KW-0029">Amino-acid transport</keyword>
<sequence>MLTRRQTLAAAMAAPVAVPLAAPRLARAQQGQPYVVGTLFPMAGPNAEYGGVFTAGVQMALDHIAADRMLGRPVELRAQDSQGTPQGGATGMTKLASVDRANYVLVGFTGVSKAAAPIAARAKVPMVNGGGVGPDLAGLSPYFWNVIPLVNLEVRALLPWLGRSGLKKIALIYVDDPFGNAILAELRRGLPEVGASLVGTFSVPPGSQQFAAVAAKVRDAGADAVYFASYGAQQSQIIKQLRDNGVSQQLLTYSGATLASVAALPEAEGLVFTRQAADWSSDDPVTKRFVTDWRAKHGGDPGSYHQNYYNGTRLFALLAQGLEKQNRPVDGDGLRAELLRVREFAFVGGKASFDDQGCVTMPIEVNKLQGGQYVRLS</sequence>
<dbReference type="PANTHER" id="PTHR30483:SF6">
    <property type="entry name" value="PERIPLASMIC BINDING PROTEIN OF ABC TRANSPORTER FOR NATURAL AMINO ACIDS"/>
    <property type="match status" value="1"/>
</dbReference>
<dbReference type="EMBL" id="JALPRX010000007">
    <property type="protein sequence ID" value="MCK8783206.1"/>
    <property type="molecule type" value="Genomic_DNA"/>
</dbReference>
<comment type="similarity">
    <text evidence="1">Belongs to the leucine-binding protein family.</text>
</comment>
<keyword evidence="7" id="KW-1185">Reference proteome</keyword>
<dbReference type="Gene3D" id="3.40.50.2300">
    <property type="match status" value="2"/>
</dbReference>
<dbReference type="InterPro" id="IPR051010">
    <property type="entry name" value="BCAA_transport"/>
</dbReference>